<evidence type="ECO:0000259" key="8">
    <source>
        <dbReference type="PROSITE" id="PS50850"/>
    </source>
</evidence>
<dbReference type="Proteomes" id="UP001324427">
    <property type="component" value="Unassembled WGS sequence"/>
</dbReference>
<dbReference type="AlphaFoldDB" id="A0AAV9JXW2"/>
<evidence type="ECO:0000313" key="10">
    <source>
        <dbReference type="Proteomes" id="UP001324427"/>
    </source>
</evidence>
<keyword evidence="5 7" id="KW-1133">Transmembrane helix</keyword>
<comment type="similarity">
    <text evidence="2">Belongs to the major facilitator superfamily. Sugar transporter (TC 2.A.1.1) family.</text>
</comment>
<proteinExistence type="inferred from homology"/>
<comment type="subcellular location">
    <subcellularLocation>
        <location evidence="1">Membrane</location>
        <topology evidence="1">Multi-pass membrane protein</topology>
    </subcellularLocation>
</comment>
<protein>
    <recommendedName>
        <fullName evidence="8">Major facilitator superfamily (MFS) profile domain-containing protein</fullName>
    </recommendedName>
</protein>
<feature type="transmembrane region" description="Helical" evidence="7">
    <location>
        <begin position="259"/>
        <end position="285"/>
    </location>
</feature>
<keyword evidence="3" id="KW-0813">Transport</keyword>
<dbReference type="PRINTS" id="PR00171">
    <property type="entry name" value="SUGRTRNSPORT"/>
</dbReference>
<dbReference type="GO" id="GO:0016020">
    <property type="term" value="C:membrane"/>
    <property type="evidence" value="ECO:0007669"/>
    <property type="project" value="UniProtKB-SubCell"/>
</dbReference>
<dbReference type="InterPro" id="IPR003663">
    <property type="entry name" value="Sugar/inositol_transpt"/>
</dbReference>
<feature type="transmembrane region" description="Helical" evidence="7">
    <location>
        <begin position="38"/>
        <end position="60"/>
    </location>
</feature>
<evidence type="ECO:0000256" key="2">
    <source>
        <dbReference type="ARBA" id="ARBA00010992"/>
    </source>
</evidence>
<dbReference type="Pfam" id="PF00083">
    <property type="entry name" value="Sugar_tr"/>
    <property type="match status" value="1"/>
</dbReference>
<dbReference type="InterPro" id="IPR020846">
    <property type="entry name" value="MFS_dom"/>
</dbReference>
<feature type="transmembrane region" description="Helical" evidence="7">
    <location>
        <begin position="6"/>
        <end position="26"/>
    </location>
</feature>
<feature type="transmembrane region" description="Helical" evidence="7">
    <location>
        <begin position="161"/>
        <end position="184"/>
    </location>
</feature>
<dbReference type="EMBL" id="JAVFHQ010000002">
    <property type="protein sequence ID" value="KAK4550395.1"/>
    <property type="molecule type" value="Genomic_DNA"/>
</dbReference>
<dbReference type="PANTHER" id="PTHR48022">
    <property type="entry name" value="PLASTIDIC GLUCOSE TRANSPORTER 4"/>
    <property type="match status" value="1"/>
</dbReference>
<keyword evidence="10" id="KW-1185">Reference proteome</keyword>
<comment type="caution">
    <text evidence="9">The sequence shown here is derived from an EMBL/GenBank/DDBJ whole genome shotgun (WGS) entry which is preliminary data.</text>
</comment>
<dbReference type="InterPro" id="IPR005828">
    <property type="entry name" value="MFS_sugar_transport-like"/>
</dbReference>
<reference evidence="9 10" key="1">
    <citation type="submission" date="2021-11" db="EMBL/GenBank/DDBJ databases">
        <title>Black yeast isolated from Biological Soil Crust.</title>
        <authorList>
            <person name="Kurbessoian T."/>
        </authorList>
    </citation>
    <scope>NUCLEOTIDE SEQUENCE [LARGE SCALE GENOMIC DNA]</scope>
    <source>
        <strain evidence="9 10">CCFEE 5522</strain>
    </source>
</reference>
<sequence>MVLIVVGRIIAGIGTATIGTNLAAYQAEVSSPQIRGRVVSFVQLSYQVGVLIAYCVGLGIQKMSGGVAWRTATSLQCIPGVLLICCAFTIPESPRWLIERHPERPERALKELSKVRRLPQEDEAVQAEFFELAAARQYRIDHNQDYTWKQFLTKYAIWKRIAFGMATMALGQISGIGALMLYGITVFEGLGFSSATLSLLLNVVAGILSLLATLVTTGGVDKWGRRITLIVGSGLMVLSYIVIAALADAYPLSRFNHGAAVVQIIFIYVIQMAYAGALGPCAWIYASEIFPTHLRDKGVNISQAGQQITTLWINQAWPVMFSNVGHNAYWILVAINSLGCAMVFFLWPETSGVPLEHMDRIFGETDKVVAFASERRVQSVSEGLGQTVQGMKVASAIHEERKSSFGV</sequence>
<evidence type="ECO:0000256" key="1">
    <source>
        <dbReference type="ARBA" id="ARBA00004141"/>
    </source>
</evidence>
<dbReference type="PANTHER" id="PTHR48022:SF14">
    <property type="entry name" value="MAJOR FACILITATOR SUPERFAMILY (MFS) PROFILE DOMAIN-CONTAINING PROTEIN-RELATED"/>
    <property type="match status" value="1"/>
</dbReference>
<feature type="domain" description="Major facilitator superfamily (MFS) profile" evidence="8">
    <location>
        <begin position="1"/>
        <end position="351"/>
    </location>
</feature>
<organism evidence="9 10">
    <name type="scientific">Oleoguttula mirabilis</name>
    <dbReference type="NCBI Taxonomy" id="1507867"/>
    <lineage>
        <taxon>Eukaryota</taxon>
        <taxon>Fungi</taxon>
        <taxon>Dikarya</taxon>
        <taxon>Ascomycota</taxon>
        <taxon>Pezizomycotina</taxon>
        <taxon>Dothideomycetes</taxon>
        <taxon>Dothideomycetidae</taxon>
        <taxon>Mycosphaerellales</taxon>
        <taxon>Teratosphaeriaceae</taxon>
        <taxon>Oleoguttula</taxon>
    </lineage>
</organism>
<evidence type="ECO:0000256" key="3">
    <source>
        <dbReference type="ARBA" id="ARBA00022448"/>
    </source>
</evidence>
<accession>A0AAV9JXW2</accession>
<dbReference type="GO" id="GO:0005351">
    <property type="term" value="F:carbohydrate:proton symporter activity"/>
    <property type="evidence" value="ECO:0007669"/>
    <property type="project" value="TreeGrafter"/>
</dbReference>
<dbReference type="PROSITE" id="PS50850">
    <property type="entry name" value="MFS"/>
    <property type="match status" value="1"/>
</dbReference>
<evidence type="ECO:0000256" key="4">
    <source>
        <dbReference type="ARBA" id="ARBA00022692"/>
    </source>
</evidence>
<evidence type="ECO:0000313" key="9">
    <source>
        <dbReference type="EMBL" id="KAK4550395.1"/>
    </source>
</evidence>
<evidence type="ECO:0000256" key="5">
    <source>
        <dbReference type="ARBA" id="ARBA00022989"/>
    </source>
</evidence>
<dbReference type="InterPro" id="IPR036259">
    <property type="entry name" value="MFS_trans_sf"/>
</dbReference>
<feature type="transmembrane region" description="Helical" evidence="7">
    <location>
        <begin position="227"/>
        <end position="247"/>
    </location>
</feature>
<name>A0AAV9JXW2_9PEZI</name>
<gene>
    <name evidence="9" type="ORF">LTR36_003362</name>
</gene>
<dbReference type="Gene3D" id="1.20.1250.20">
    <property type="entry name" value="MFS general substrate transporter like domains"/>
    <property type="match status" value="1"/>
</dbReference>
<keyword evidence="4 7" id="KW-0812">Transmembrane</keyword>
<evidence type="ECO:0000256" key="6">
    <source>
        <dbReference type="ARBA" id="ARBA00023136"/>
    </source>
</evidence>
<dbReference type="SUPFAM" id="SSF103473">
    <property type="entry name" value="MFS general substrate transporter"/>
    <property type="match status" value="1"/>
</dbReference>
<feature type="transmembrane region" description="Helical" evidence="7">
    <location>
        <begin position="328"/>
        <end position="347"/>
    </location>
</feature>
<dbReference type="InterPro" id="IPR050360">
    <property type="entry name" value="MFS_Sugar_Transporters"/>
</dbReference>
<evidence type="ECO:0000256" key="7">
    <source>
        <dbReference type="SAM" id="Phobius"/>
    </source>
</evidence>
<feature type="transmembrane region" description="Helical" evidence="7">
    <location>
        <begin position="190"/>
        <end position="215"/>
    </location>
</feature>
<keyword evidence="6 7" id="KW-0472">Membrane</keyword>